<protein>
    <recommendedName>
        <fullName evidence="3">Transcriptional regulator</fullName>
    </recommendedName>
</protein>
<sequence>MDAKKELMRIVAELKDVDDMEQLWTELLTPKELEALSLRWQLLRELHKGEPQRAIAARHKISLCKITRGSKILKTTNSVTLKLLNKYYSKKGQKR</sequence>
<reference evidence="1" key="1">
    <citation type="submission" date="2020-09" db="EMBL/GenBank/DDBJ databases">
        <title>Desulfogranum mesoprofundum gen. nov., sp. nov., a novel mesophilic, sulfate-reducing chemolithoautotroph isolated from a deep-sea hydrothermal vent chimney in the Suiyo Seamount.</title>
        <authorList>
            <person name="Hashimoto Y."/>
            <person name="Nakagawa S."/>
        </authorList>
    </citation>
    <scope>NUCLEOTIDE SEQUENCE</scope>
    <source>
        <strain evidence="1">KT2</strain>
    </source>
</reference>
<evidence type="ECO:0000313" key="1">
    <source>
        <dbReference type="EMBL" id="BCL61552.1"/>
    </source>
</evidence>
<dbReference type="Proteomes" id="UP000826725">
    <property type="component" value="Chromosome"/>
</dbReference>
<dbReference type="InterPro" id="IPR013335">
    <property type="entry name" value="Trp_repress_bac"/>
</dbReference>
<keyword evidence="2" id="KW-1185">Reference proteome</keyword>
<dbReference type="PANTHER" id="PTHR38025:SF1">
    <property type="entry name" value="TRP OPERON REPRESSOR"/>
    <property type="match status" value="1"/>
</dbReference>
<name>A0A8D5JMG6_9BACT</name>
<organism evidence="1 2">
    <name type="scientific">Desulfomarina profundi</name>
    <dbReference type="NCBI Taxonomy" id="2772557"/>
    <lineage>
        <taxon>Bacteria</taxon>
        <taxon>Pseudomonadati</taxon>
        <taxon>Thermodesulfobacteriota</taxon>
        <taxon>Desulfobulbia</taxon>
        <taxon>Desulfobulbales</taxon>
        <taxon>Desulfobulbaceae</taxon>
        <taxon>Desulfomarina</taxon>
    </lineage>
</organism>
<dbReference type="RefSeq" id="WP_228853989.1">
    <property type="nucleotide sequence ID" value="NZ_AP024086.1"/>
</dbReference>
<dbReference type="EMBL" id="AP024086">
    <property type="protein sequence ID" value="BCL61552.1"/>
    <property type="molecule type" value="Genomic_DNA"/>
</dbReference>
<dbReference type="GO" id="GO:0043565">
    <property type="term" value="F:sequence-specific DNA binding"/>
    <property type="evidence" value="ECO:0007669"/>
    <property type="project" value="TreeGrafter"/>
</dbReference>
<dbReference type="Pfam" id="PF01371">
    <property type="entry name" value="Trp_repressor"/>
    <property type="match status" value="1"/>
</dbReference>
<gene>
    <name evidence="1" type="ORF">DGMP_22450</name>
</gene>
<evidence type="ECO:0008006" key="3">
    <source>
        <dbReference type="Google" id="ProtNLM"/>
    </source>
</evidence>
<dbReference type="PANTHER" id="PTHR38025">
    <property type="entry name" value="TRP OPERON REPRESSOR"/>
    <property type="match status" value="1"/>
</dbReference>
<dbReference type="AlphaFoldDB" id="A0A8D5JMG6"/>
<evidence type="ECO:0000313" key="2">
    <source>
        <dbReference type="Proteomes" id="UP000826725"/>
    </source>
</evidence>
<dbReference type="InterPro" id="IPR000831">
    <property type="entry name" value="Trp_repress"/>
</dbReference>
<dbReference type="GO" id="GO:0003700">
    <property type="term" value="F:DNA-binding transcription factor activity"/>
    <property type="evidence" value="ECO:0007669"/>
    <property type="project" value="InterPro"/>
</dbReference>
<dbReference type="KEGG" id="dbk:DGMP_22450"/>
<accession>A0A8D5JMG6</accession>
<proteinExistence type="predicted"/>